<protein>
    <submittedName>
        <fullName evidence="2">CHAT domain-containing protein</fullName>
    </submittedName>
</protein>
<dbReference type="EMBL" id="JABFCZ010000025">
    <property type="protein sequence ID" value="MBD1548683.1"/>
    <property type="molecule type" value="Genomic_DNA"/>
</dbReference>
<dbReference type="RefSeq" id="WP_190293374.1">
    <property type="nucleotide sequence ID" value="NZ_JABFCZ010000025.1"/>
</dbReference>
<gene>
    <name evidence="2" type="ORF">HK439_20655</name>
</gene>
<feature type="domain" description="CHAT" evidence="1">
    <location>
        <begin position="62"/>
        <end position="359"/>
    </location>
</feature>
<dbReference type="PANTHER" id="PTHR10098">
    <property type="entry name" value="RAPSYN-RELATED"/>
    <property type="match status" value="1"/>
</dbReference>
<name>A0A926P3R6_9HYPH</name>
<dbReference type="Proteomes" id="UP000598467">
    <property type="component" value="Unassembled WGS sequence"/>
</dbReference>
<dbReference type="PANTHER" id="PTHR10098:SF108">
    <property type="entry name" value="TETRATRICOPEPTIDE REPEAT PROTEIN 28"/>
    <property type="match status" value="1"/>
</dbReference>
<dbReference type="InterPro" id="IPR024983">
    <property type="entry name" value="CHAT_dom"/>
</dbReference>
<dbReference type="AlphaFoldDB" id="A0A926P3R6"/>
<evidence type="ECO:0000313" key="3">
    <source>
        <dbReference type="Proteomes" id="UP000598467"/>
    </source>
</evidence>
<evidence type="ECO:0000313" key="2">
    <source>
        <dbReference type="EMBL" id="MBD1548683.1"/>
    </source>
</evidence>
<accession>A0A926P3R6</accession>
<evidence type="ECO:0000259" key="1">
    <source>
        <dbReference type="Pfam" id="PF12770"/>
    </source>
</evidence>
<reference evidence="2" key="1">
    <citation type="submission" date="2020-05" db="EMBL/GenBank/DDBJ databases">
        <title>Identification of trans-AT polyketide cluster in two marine bacteria, producers of a novel glutaramide-containing polyketide sesbanimide D and analogs.</title>
        <authorList>
            <person name="Kacar D."/>
            <person name="Rodriguez P."/>
            <person name="Canedo L."/>
            <person name="Gonzalez E."/>
            <person name="Galan B."/>
            <person name="De La Calle F."/>
            <person name="Garcia J.L."/>
        </authorList>
    </citation>
    <scope>NUCLEOTIDE SEQUENCE</scope>
    <source>
        <strain evidence="2">PHM038</strain>
    </source>
</reference>
<organism evidence="2 3">
    <name type="scientific">Roseibium aggregatum</name>
    <dbReference type="NCBI Taxonomy" id="187304"/>
    <lineage>
        <taxon>Bacteria</taxon>
        <taxon>Pseudomonadati</taxon>
        <taxon>Pseudomonadota</taxon>
        <taxon>Alphaproteobacteria</taxon>
        <taxon>Hyphomicrobiales</taxon>
        <taxon>Stappiaceae</taxon>
        <taxon>Roseibium</taxon>
    </lineage>
</organism>
<comment type="caution">
    <text evidence="2">The sequence shown here is derived from an EMBL/GenBank/DDBJ whole genome shotgun (WGS) entry which is preliminary data.</text>
</comment>
<proteinExistence type="predicted"/>
<dbReference type="Pfam" id="PF12770">
    <property type="entry name" value="CHAT"/>
    <property type="match status" value="1"/>
</dbReference>
<sequence>MEWTAIPIERSNVTGLVASLRNSIDFSSAPFIKEHRSDVSKACNPKASIPGPEDHDFNLCEANDLYRVLLQPFEDKLKGVNHLIVVPDGALEQLPFSLLTRTAGTGGEPHWLIEDMAITMLPTTSSLRLLRSIPPRDTAGQKPYLGIAPVDFQRQSKQAPLRGTLAPLPGTLAEVRRLSEITGAGTDGYVTGKKASEAFVKSGALEHYRVLSFATHGLLSADTQALTNGVLTEPALALAPANDNEDGFLTATEAASLKLNADWVLLSACNTAAGDGEGAEGLSGLARAFFFAGARSLLVSHWEIDDNAAVDLMAETIRRTSDGSAKDKAEALREAMLTVMKKPGYRHPYFWAPFSLVGDNRISGRTPPPDAGKGGS</sequence>